<name>A0A284SB62_ARMOS</name>
<evidence type="ECO:0000256" key="1">
    <source>
        <dbReference type="SAM" id="MobiDB-lite"/>
    </source>
</evidence>
<gene>
    <name evidence="2" type="ORF">ARMOST_21845</name>
</gene>
<evidence type="ECO:0000313" key="3">
    <source>
        <dbReference type="Proteomes" id="UP000219338"/>
    </source>
</evidence>
<keyword evidence="3" id="KW-1185">Reference proteome</keyword>
<dbReference type="Proteomes" id="UP000219338">
    <property type="component" value="Unassembled WGS sequence"/>
</dbReference>
<sequence length="171" mass="18330">MTDSRGTAMLSGNSHLPSPCSATRKSLCDEGHAVTTKELVIRRRNTCLLKTTVHWVIRVLEDRVSSARAFTVTRSLSVEKFSSTFFYGPARSSETIAGPSSSIDTSSPLTQSFVGSYTPTKTAEGWSLSILILPFVPSITYKSGVAAFTLDGVSLHASASLSPHRSSGFSH</sequence>
<dbReference type="EMBL" id="FUEG01000056">
    <property type="protein sequence ID" value="SJL18260.1"/>
    <property type="molecule type" value="Genomic_DNA"/>
</dbReference>
<evidence type="ECO:0000313" key="2">
    <source>
        <dbReference type="EMBL" id="SJL18260.1"/>
    </source>
</evidence>
<reference evidence="3" key="1">
    <citation type="journal article" date="2017" name="Nat. Ecol. Evol.">
        <title>Genome expansion and lineage-specific genetic innovations in the forest pathogenic fungi Armillaria.</title>
        <authorList>
            <person name="Sipos G."/>
            <person name="Prasanna A.N."/>
            <person name="Walter M.C."/>
            <person name="O'Connor E."/>
            <person name="Balint B."/>
            <person name="Krizsan K."/>
            <person name="Kiss B."/>
            <person name="Hess J."/>
            <person name="Varga T."/>
            <person name="Slot J."/>
            <person name="Riley R."/>
            <person name="Boka B."/>
            <person name="Rigling D."/>
            <person name="Barry K."/>
            <person name="Lee J."/>
            <person name="Mihaltcheva S."/>
            <person name="LaButti K."/>
            <person name="Lipzen A."/>
            <person name="Waldron R."/>
            <person name="Moloney N.M."/>
            <person name="Sperisen C."/>
            <person name="Kredics L."/>
            <person name="Vagvoelgyi C."/>
            <person name="Patrignani A."/>
            <person name="Fitzpatrick D."/>
            <person name="Nagy I."/>
            <person name="Doyle S."/>
            <person name="Anderson J.B."/>
            <person name="Grigoriev I.V."/>
            <person name="Gueldener U."/>
            <person name="Muensterkoetter M."/>
            <person name="Nagy L.G."/>
        </authorList>
    </citation>
    <scope>NUCLEOTIDE SEQUENCE [LARGE SCALE GENOMIC DNA]</scope>
    <source>
        <strain evidence="3">C18/9</strain>
    </source>
</reference>
<proteinExistence type="predicted"/>
<dbReference type="AlphaFoldDB" id="A0A284SB62"/>
<organism evidence="2 3">
    <name type="scientific">Armillaria ostoyae</name>
    <name type="common">Armillaria root rot fungus</name>
    <dbReference type="NCBI Taxonomy" id="47428"/>
    <lineage>
        <taxon>Eukaryota</taxon>
        <taxon>Fungi</taxon>
        <taxon>Dikarya</taxon>
        <taxon>Basidiomycota</taxon>
        <taxon>Agaricomycotina</taxon>
        <taxon>Agaricomycetes</taxon>
        <taxon>Agaricomycetidae</taxon>
        <taxon>Agaricales</taxon>
        <taxon>Marasmiineae</taxon>
        <taxon>Physalacriaceae</taxon>
        <taxon>Armillaria</taxon>
    </lineage>
</organism>
<feature type="region of interest" description="Disordered" evidence="1">
    <location>
        <begin position="1"/>
        <end position="20"/>
    </location>
</feature>
<accession>A0A284SB62</accession>
<protein>
    <submittedName>
        <fullName evidence="2">Uncharacterized protein</fullName>
    </submittedName>
</protein>